<evidence type="ECO:0000256" key="13">
    <source>
        <dbReference type="PIRSR" id="PIRSR602401-1"/>
    </source>
</evidence>
<sequence>MAFVLILLLAIAVVYLLNQYLFSYWSKRGIKQLEPSFFYGDGGDLIKFKKSMGEFFKDIYSKHKNERIVGVYISYKPVLVVTDPKLVQDILIRDFTTFHDRPMPVDENKDPISGHLFNIGGQKWRDLRVKLSPTFTSGKIKAMYPIIKNVGKVLEDYLDEQVNKGVNVFEFRDLMARFNINIISSVAFGIDNDCINEPKHFFRQMSAKIFDPNLMNGLRALITLLAPTLFHKLNMRILDRDVEDFIFSVVKQTVEYREQKNFSRNDFMQLLIQLKNQGYVSVDKGEKDSEEMKNHSDTKSKLTLNEIIAQAFVFFVAGFETSSSTLLYCLFELARHKEIQQKVQQEVDKVFKTSGPDGVTYDMLSELKYLECVIDETLRKYPILPVHVRTANRDYKIADSNIVIPKGASLWIPALGFHRDPDIYENPLEFKPERFLNSSNGDGKATGVFYTPFGDGPRNCIGMRLGKLTTKIGLSIIFSKFNLELNDKEMQDGELKFHPNQFVLTPSKLFNMKISRR</sequence>
<evidence type="ECO:0000256" key="5">
    <source>
        <dbReference type="ARBA" id="ARBA00022617"/>
    </source>
</evidence>
<proteinExistence type="inferred from homology"/>
<keyword evidence="8" id="KW-0492">Microsome</keyword>
<evidence type="ECO:0000256" key="2">
    <source>
        <dbReference type="ARBA" id="ARBA00004174"/>
    </source>
</evidence>
<keyword evidence="7" id="KW-0256">Endoplasmic reticulum</keyword>
<dbReference type="InterPro" id="IPR036396">
    <property type="entry name" value="Cyt_P450_sf"/>
</dbReference>
<dbReference type="AlphaFoldDB" id="A0A1J1IUA0"/>
<dbReference type="InterPro" id="IPR050476">
    <property type="entry name" value="Insect_CytP450_Detox"/>
</dbReference>
<accession>A0A1J1IUA0</accession>
<evidence type="ECO:0000256" key="12">
    <source>
        <dbReference type="ARBA" id="ARBA00023136"/>
    </source>
</evidence>
<comment type="cofactor">
    <cofactor evidence="1 13">
        <name>heme</name>
        <dbReference type="ChEBI" id="CHEBI:30413"/>
    </cofactor>
</comment>
<evidence type="ECO:0000313" key="16">
    <source>
        <dbReference type="Proteomes" id="UP000183832"/>
    </source>
</evidence>
<evidence type="ECO:0000256" key="14">
    <source>
        <dbReference type="RuleBase" id="RU000461"/>
    </source>
</evidence>
<dbReference type="CDD" id="cd11056">
    <property type="entry name" value="CYP6-like"/>
    <property type="match status" value="1"/>
</dbReference>
<dbReference type="SUPFAM" id="SSF48264">
    <property type="entry name" value="Cytochrome P450"/>
    <property type="match status" value="1"/>
</dbReference>
<evidence type="ECO:0000256" key="4">
    <source>
        <dbReference type="ARBA" id="ARBA00010617"/>
    </source>
</evidence>
<dbReference type="PROSITE" id="PS00086">
    <property type="entry name" value="CYTOCHROME_P450"/>
    <property type="match status" value="1"/>
</dbReference>
<dbReference type="GO" id="GO:0020037">
    <property type="term" value="F:heme binding"/>
    <property type="evidence" value="ECO:0007669"/>
    <property type="project" value="InterPro"/>
</dbReference>
<reference evidence="15 16" key="1">
    <citation type="submission" date="2015-04" db="EMBL/GenBank/DDBJ databases">
        <authorList>
            <person name="Syromyatnikov M.Y."/>
            <person name="Popov V.N."/>
        </authorList>
    </citation>
    <scope>NUCLEOTIDE SEQUENCE [LARGE SCALE GENOMIC DNA]</scope>
</reference>
<keyword evidence="9 14" id="KW-0560">Oxidoreductase</keyword>
<comment type="similarity">
    <text evidence="4 14">Belongs to the cytochrome P450 family.</text>
</comment>
<keyword evidence="11 14" id="KW-0503">Monooxygenase</keyword>
<dbReference type="InterPro" id="IPR002401">
    <property type="entry name" value="Cyt_P450_E_grp-I"/>
</dbReference>
<dbReference type="InterPro" id="IPR001128">
    <property type="entry name" value="Cyt_P450"/>
</dbReference>
<dbReference type="Proteomes" id="UP000183832">
    <property type="component" value="Unassembled WGS sequence"/>
</dbReference>
<dbReference type="GO" id="GO:0005506">
    <property type="term" value="F:iron ion binding"/>
    <property type="evidence" value="ECO:0007669"/>
    <property type="project" value="InterPro"/>
</dbReference>
<comment type="subcellular location">
    <subcellularLocation>
        <location evidence="3">Endoplasmic reticulum membrane</location>
        <topology evidence="3">Peripheral membrane protein</topology>
    </subcellularLocation>
    <subcellularLocation>
        <location evidence="2">Microsome membrane</location>
        <topology evidence="2">Peripheral membrane protein</topology>
    </subcellularLocation>
</comment>
<evidence type="ECO:0000256" key="7">
    <source>
        <dbReference type="ARBA" id="ARBA00022824"/>
    </source>
</evidence>
<dbReference type="Pfam" id="PF00067">
    <property type="entry name" value="p450"/>
    <property type="match status" value="1"/>
</dbReference>
<feature type="binding site" description="axial binding residue" evidence="13">
    <location>
        <position position="460"/>
    </location>
    <ligand>
        <name>heme</name>
        <dbReference type="ChEBI" id="CHEBI:30413"/>
    </ligand>
    <ligandPart>
        <name>Fe</name>
        <dbReference type="ChEBI" id="CHEBI:18248"/>
    </ligandPart>
</feature>
<dbReference type="Gene3D" id="1.10.630.10">
    <property type="entry name" value="Cytochrome P450"/>
    <property type="match status" value="1"/>
</dbReference>
<keyword evidence="10 13" id="KW-0408">Iron</keyword>
<dbReference type="PRINTS" id="PR00385">
    <property type="entry name" value="P450"/>
</dbReference>
<dbReference type="EMBL" id="CVRI01000059">
    <property type="protein sequence ID" value="CRL03688.1"/>
    <property type="molecule type" value="Genomic_DNA"/>
</dbReference>
<dbReference type="PANTHER" id="PTHR24292">
    <property type="entry name" value="CYTOCHROME P450"/>
    <property type="match status" value="1"/>
</dbReference>
<evidence type="ECO:0000256" key="8">
    <source>
        <dbReference type="ARBA" id="ARBA00022848"/>
    </source>
</evidence>
<dbReference type="GO" id="GO:0005789">
    <property type="term" value="C:endoplasmic reticulum membrane"/>
    <property type="evidence" value="ECO:0007669"/>
    <property type="project" value="UniProtKB-SubCell"/>
</dbReference>
<dbReference type="FunFam" id="1.10.630.10:FF:000042">
    <property type="entry name" value="Cytochrome P450"/>
    <property type="match status" value="1"/>
</dbReference>
<name>A0A1J1IUA0_9DIPT</name>
<dbReference type="GO" id="GO:0004497">
    <property type="term" value="F:monooxygenase activity"/>
    <property type="evidence" value="ECO:0007669"/>
    <property type="project" value="UniProtKB-KW"/>
</dbReference>
<dbReference type="GO" id="GO:0016705">
    <property type="term" value="F:oxidoreductase activity, acting on paired donors, with incorporation or reduction of molecular oxygen"/>
    <property type="evidence" value="ECO:0007669"/>
    <property type="project" value="InterPro"/>
</dbReference>
<evidence type="ECO:0000256" key="3">
    <source>
        <dbReference type="ARBA" id="ARBA00004406"/>
    </source>
</evidence>
<gene>
    <name evidence="15" type="primary">similar to Cytochrome P450 6a2</name>
    <name evidence="15" type="ORF">CLUMA_CG016217</name>
</gene>
<keyword evidence="16" id="KW-1185">Reference proteome</keyword>
<dbReference type="OrthoDB" id="2789670at2759"/>
<dbReference type="PRINTS" id="PR00463">
    <property type="entry name" value="EP450I"/>
</dbReference>
<dbReference type="InterPro" id="IPR017972">
    <property type="entry name" value="Cyt_P450_CS"/>
</dbReference>
<keyword evidence="12" id="KW-0472">Membrane</keyword>
<dbReference type="STRING" id="568069.A0A1J1IUA0"/>
<evidence type="ECO:0000256" key="1">
    <source>
        <dbReference type="ARBA" id="ARBA00001971"/>
    </source>
</evidence>
<dbReference type="PANTHER" id="PTHR24292:SF100">
    <property type="entry name" value="CYTOCHROME P450 6A16, ISOFORM B-RELATED"/>
    <property type="match status" value="1"/>
</dbReference>
<keyword evidence="6 13" id="KW-0479">Metal-binding</keyword>
<evidence type="ECO:0000256" key="10">
    <source>
        <dbReference type="ARBA" id="ARBA00023004"/>
    </source>
</evidence>
<evidence type="ECO:0000256" key="9">
    <source>
        <dbReference type="ARBA" id="ARBA00023002"/>
    </source>
</evidence>
<evidence type="ECO:0000256" key="11">
    <source>
        <dbReference type="ARBA" id="ARBA00023033"/>
    </source>
</evidence>
<evidence type="ECO:0000256" key="6">
    <source>
        <dbReference type="ARBA" id="ARBA00022723"/>
    </source>
</evidence>
<organism evidence="15 16">
    <name type="scientific">Clunio marinus</name>
    <dbReference type="NCBI Taxonomy" id="568069"/>
    <lineage>
        <taxon>Eukaryota</taxon>
        <taxon>Metazoa</taxon>
        <taxon>Ecdysozoa</taxon>
        <taxon>Arthropoda</taxon>
        <taxon>Hexapoda</taxon>
        <taxon>Insecta</taxon>
        <taxon>Pterygota</taxon>
        <taxon>Neoptera</taxon>
        <taxon>Endopterygota</taxon>
        <taxon>Diptera</taxon>
        <taxon>Nematocera</taxon>
        <taxon>Chironomoidea</taxon>
        <taxon>Chironomidae</taxon>
        <taxon>Clunio</taxon>
    </lineage>
</organism>
<keyword evidence="5 13" id="KW-0349">Heme</keyword>
<evidence type="ECO:0000313" key="15">
    <source>
        <dbReference type="EMBL" id="CRL03688.1"/>
    </source>
</evidence>
<protein>
    <submittedName>
        <fullName evidence="15">CLUMA_CG016217, isoform A</fullName>
    </submittedName>
</protein>